<comment type="pathway">
    <text evidence="2">Lipid metabolism; fatty acid beta-oxidation.</text>
</comment>
<dbReference type="Gene3D" id="6.10.250.170">
    <property type="match status" value="1"/>
</dbReference>
<accession>A0A8B8GMY9</accession>
<dbReference type="Gene3D" id="3.90.226.10">
    <property type="entry name" value="2-enoyl-CoA Hydratase, Chain A, domain 1"/>
    <property type="match status" value="1"/>
</dbReference>
<dbReference type="GO" id="GO:0005759">
    <property type="term" value="C:mitochondrial matrix"/>
    <property type="evidence" value="ECO:0007669"/>
    <property type="project" value="UniProtKB-SubCell"/>
</dbReference>
<dbReference type="InterPro" id="IPR029045">
    <property type="entry name" value="ClpP/crotonase-like_dom_sf"/>
</dbReference>
<keyword evidence="4" id="KW-0276">Fatty acid metabolism</keyword>
<evidence type="ECO:0000256" key="11">
    <source>
        <dbReference type="ARBA" id="ARBA00051293"/>
    </source>
</evidence>
<dbReference type="InterPro" id="IPR001753">
    <property type="entry name" value="Enoyl-CoA_hydra/iso"/>
</dbReference>
<dbReference type="CDD" id="cd06558">
    <property type="entry name" value="crotonase-like"/>
    <property type="match status" value="1"/>
</dbReference>
<evidence type="ECO:0000256" key="10">
    <source>
        <dbReference type="ARBA" id="ARBA00050938"/>
    </source>
</evidence>
<evidence type="ECO:0000256" key="9">
    <source>
        <dbReference type="ARBA" id="ARBA00023235"/>
    </source>
</evidence>
<evidence type="ECO:0000256" key="6">
    <source>
        <dbReference type="ARBA" id="ARBA00022990"/>
    </source>
</evidence>
<keyword evidence="9" id="KW-0413">Isomerase</keyword>
<comment type="catalytic activity">
    <reaction evidence="11">
        <text>(2E)-tetradecenoyl-CoA = (3Z)-tetradecenoyl-CoA</text>
        <dbReference type="Rhea" id="RHEA:29847"/>
        <dbReference type="ChEBI" id="CHEBI:61405"/>
        <dbReference type="ChEBI" id="CHEBI:61968"/>
    </reaction>
    <physiologicalReaction direction="right-to-left" evidence="11">
        <dbReference type="Rhea" id="RHEA:29849"/>
    </physiologicalReaction>
</comment>
<dbReference type="AlphaFoldDB" id="A0A8B8GMY9"/>
<keyword evidence="5" id="KW-0809">Transit peptide</keyword>
<dbReference type="GO" id="GO:0006635">
    <property type="term" value="P:fatty acid beta-oxidation"/>
    <property type="evidence" value="ECO:0007669"/>
    <property type="project" value="TreeGrafter"/>
</dbReference>
<evidence type="ECO:0000256" key="12">
    <source>
        <dbReference type="ARBA" id="ARBA00052376"/>
    </source>
</evidence>
<keyword evidence="17" id="KW-1185">Reference proteome</keyword>
<organism evidence="17 18">
    <name type="scientific">Sipha flava</name>
    <name type="common">yellow sugarcane aphid</name>
    <dbReference type="NCBI Taxonomy" id="143950"/>
    <lineage>
        <taxon>Eukaryota</taxon>
        <taxon>Metazoa</taxon>
        <taxon>Ecdysozoa</taxon>
        <taxon>Arthropoda</taxon>
        <taxon>Hexapoda</taxon>
        <taxon>Insecta</taxon>
        <taxon>Pterygota</taxon>
        <taxon>Neoptera</taxon>
        <taxon>Paraneoptera</taxon>
        <taxon>Hemiptera</taxon>
        <taxon>Sternorrhyncha</taxon>
        <taxon>Aphidomorpha</taxon>
        <taxon>Aphidoidea</taxon>
        <taxon>Aphididae</taxon>
        <taxon>Sipha</taxon>
    </lineage>
</organism>
<dbReference type="FunFam" id="3.90.226.10:FF:000034">
    <property type="entry name" value="Enoyl-CoA delta isomerase 1"/>
    <property type="match status" value="1"/>
</dbReference>
<evidence type="ECO:0000256" key="8">
    <source>
        <dbReference type="ARBA" id="ARBA00023128"/>
    </source>
</evidence>
<evidence type="ECO:0000256" key="15">
    <source>
        <dbReference type="ARBA" id="ARBA00068317"/>
    </source>
</evidence>
<evidence type="ECO:0000256" key="7">
    <source>
        <dbReference type="ARBA" id="ARBA00023098"/>
    </source>
</evidence>
<gene>
    <name evidence="18" type="primary">LOC112693055</name>
</gene>
<protein>
    <recommendedName>
        <fullName evidence="15">Enoyl-CoA delta isomerase 1, mitochondrial</fullName>
    </recommendedName>
    <alternativeName>
        <fullName evidence="16">3,2-trans-enoyl-CoA isomerase</fullName>
    </alternativeName>
</protein>
<dbReference type="GeneID" id="112693055"/>
<keyword evidence="8" id="KW-0496">Mitochondrion</keyword>
<name>A0A8B8GMY9_9HEMI</name>
<evidence type="ECO:0000256" key="1">
    <source>
        <dbReference type="ARBA" id="ARBA00004305"/>
    </source>
</evidence>
<sequence length="275" mass="31046">MLRRLILSRNNTFINCRYASQSMVQTTVDEKSGIATVTMNKSPVNSLNLEFLDEIKTELNKLEKDKVKGMMLTSGLQKIFSAGLDITEFYNPNPDRLSKFWSTLQDTWLTLYKTPFPTAAIINGHSPAGGCLFAMSCDYRIMVGPKYTIGLNETKLGIVAPKWFIDTMVAVIGQRKAEISLTTGKMYTTDEALHIGLIDESVPDVNTALTQGNLFLNNFQRISPWAYKMTKDITRQSTVQWLIDNKQKDLDFVVTYLQSAEVQKSLGLYLQSLKK</sequence>
<comment type="function">
    <text evidence="14">Key enzyme of fatty acid beta-oxidation. Able to isomerize both 3-cis (3Z) and 3-trans (3E) double bonds into the 2-trans (2E) form in a range of enoyl-CoA species, with a preference for (3Z)-enoyl-CoAs over (3E)-enoyl-CoAs. The catalytic efficiency of this enzyme is not affected by the fatty acyl chain length.</text>
</comment>
<reference evidence="18" key="1">
    <citation type="submission" date="2025-08" db="UniProtKB">
        <authorList>
            <consortium name="RefSeq"/>
        </authorList>
    </citation>
    <scope>IDENTIFICATION</scope>
    <source>
        <tissue evidence="18">Whole body</tissue>
    </source>
</reference>
<comment type="catalytic activity">
    <reaction evidence="12">
        <text>(3Z)-dodecenoyl-CoA = (2E)-dodecenoyl-CoA</text>
        <dbReference type="Rhea" id="RHEA:23716"/>
        <dbReference type="ChEBI" id="CHEBI:57330"/>
        <dbReference type="ChEBI" id="CHEBI:58543"/>
        <dbReference type="EC" id="5.3.3.8"/>
    </reaction>
    <physiologicalReaction direction="left-to-right" evidence="12">
        <dbReference type="Rhea" id="RHEA:23717"/>
    </physiologicalReaction>
</comment>
<evidence type="ECO:0000256" key="5">
    <source>
        <dbReference type="ARBA" id="ARBA00022946"/>
    </source>
</evidence>
<dbReference type="RefSeq" id="XP_025423727.1">
    <property type="nucleotide sequence ID" value="XM_025567942.1"/>
</dbReference>
<dbReference type="Proteomes" id="UP000694846">
    <property type="component" value="Unplaced"/>
</dbReference>
<evidence type="ECO:0000256" key="3">
    <source>
        <dbReference type="ARBA" id="ARBA00011233"/>
    </source>
</evidence>
<evidence type="ECO:0000256" key="2">
    <source>
        <dbReference type="ARBA" id="ARBA00005005"/>
    </source>
</evidence>
<evidence type="ECO:0000256" key="13">
    <source>
        <dbReference type="ARBA" id="ARBA00052542"/>
    </source>
</evidence>
<dbReference type="PANTHER" id="PTHR11941">
    <property type="entry name" value="ENOYL-COA HYDRATASE-RELATED"/>
    <property type="match status" value="1"/>
</dbReference>
<evidence type="ECO:0000313" key="17">
    <source>
        <dbReference type="Proteomes" id="UP000694846"/>
    </source>
</evidence>
<evidence type="ECO:0000313" key="18">
    <source>
        <dbReference type="RefSeq" id="XP_025423727.1"/>
    </source>
</evidence>
<keyword evidence="7" id="KW-0443">Lipid metabolism</keyword>
<comment type="subunit">
    <text evidence="3">Homotrimer.</text>
</comment>
<dbReference type="PANTHER" id="PTHR11941:SF45">
    <property type="entry name" value="ENOYL-COA DELTA ISOMERASE 1, MITOCHONDRIAL"/>
    <property type="match status" value="1"/>
</dbReference>
<comment type="subcellular location">
    <subcellularLocation>
        <location evidence="1">Mitochondrion matrix</location>
    </subcellularLocation>
</comment>
<evidence type="ECO:0000256" key="14">
    <source>
        <dbReference type="ARBA" id="ARBA00056147"/>
    </source>
</evidence>
<evidence type="ECO:0000256" key="16">
    <source>
        <dbReference type="ARBA" id="ARBA00083575"/>
    </source>
</evidence>
<keyword evidence="6" id="KW-0007">Acetylation</keyword>
<dbReference type="SUPFAM" id="SSF52096">
    <property type="entry name" value="ClpP/crotonase"/>
    <property type="match status" value="1"/>
</dbReference>
<dbReference type="Pfam" id="PF00378">
    <property type="entry name" value="ECH_1"/>
    <property type="match status" value="1"/>
</dbReference>
<dbReference type="OrthoDB" id="1696280at2759"/>
<proteinExistence type="predicted"/>
<dbReference type="GO" id="GO:0004165">
    <property type="term" value="F:delta(3)-delta(2)-enoyl-CoA isomerase activity"/>
    <property type="evidence" value="ECO:0007669"/>
    <property type="project" value="UniProtKB-EC"/>
</dbReference>
<comment type="catalytic activity">
    <reaction evidence="10">
        <text>(3Z)-decenoyl-CoA = (2E)-decenoyl-CoA</text>
        <dbReference type="Rhea" id="RHEA:77195"/>
        <dbReference type="ChEBI" id="CHEBI:61406"/>
        <dbReference type="ChEBI" id="CHEBI:195601"/>
    </reaction>
    <physiologicalReaction direction="left-to-right" evidence="10">
        <dbReference type="Rhea" id="RHEA:77196"/>
    </physiologicalReaction>
</comment>
<comment type="catalytic activity">
    <reaction evidence="13">
        <text>(3Z)-octenoyl-CoA = (2E)-octenoyl-CoA</text>
        <dbReference type="Rhea" id="RHEA:46044"/>
        <dbReference type="ChEBI" id="CHEBI:62242"/>
        <dbReference type="ChEBI" id="CHEBI:85640"/>
    </reaction>
    <physiologicalReaction direction="left-to-right" evidence="13">
        <dbReference type="Rhea" id="RHEA:46045"/>
    </physiologicalReaction>
</comment>
<evidence type="ECO:0000256" key="4">
    <source>
        <dbReference type="ARBA" id="ARBA00022832"/>
    </source>
</evidence>